<organism evidence="8 9">
    <name type="scientific">Daphnia magna</name>
    <dbReference type="NCBI Taxonomy" id="35525"/>
    <lineage>
        <taxon>Eukaryota</taxon>
        <taxon>Metazoa</taxon>
        <taxon>Ecdysozoa</taxon>
        <taxon>Arthropoda</taxon>
        <taxon>Crustacea</taxon>
        <taxon>Branchiopoda</taxon>
        <taxon>Diplostraca</taxon>
        <taxon>Cladocera</taxon>
        <taxon>Anomopoda</taxon>
        <taxon>Daphniidae</taxon>
        <taxon>Daphnia</taxon>
    </lineage>
</organism>
<dbReference type="PROSITE" id="PS50905">
    <property type="entry name" value="FERRITIN_LIKE"/>
    <property type="match status" value="1"/>
</dbReference>
<evidence type="ECO:0000256" key="4">
    <source>
        <dbReference type="ARBA" id="ARBA00023004"/>
    </source>
</evidence>
<evidence type="ECO:0000313" key="9">
    <source>
        <dbReference type="Proteomes" id="UP000076858"/>
    </source>
</evidence>
<keyword evidence="4 5" id="KW-0408">Iron</keyword>
<evidence type="ECO:0000256" key="2">
    <source>
        <dbReference type="ARBA" id="ARBA00022434"/>
    </source>
</evidence>
<dbReference type="STRING" id="35525.A0A162C6Y3"/>
<keyword evidence="3 5" id="KW-0479">Metal-binding</keyword>
<dbReference type="SUPFAM" id="SSF47240">
    <property type="entry name" value="Ferritin-like"/>
    <property type="match status" value="1"/>
</dbReference>
<comment type="function">
    <text evidence="5">Stores iron in a soluble, non-toxic, readily available form. Important for iron homeostasis. Iron is taken up in the ferrous form and deposited as ferric hydroxides after oxidation.</text>
</comment>
<reference evidence="8 9" key="1">
    <citation type="submission" date="2016-03" db="EMBL/GenBank/DDBJ databases">
        <title>EvidentialGene: Evidence-directed Construction of Genes on Genomes.</title>
        <authorList>
            <person name="Gilbert D.G."/>
            <person name="Choi J.-H."/>
            <person name="Mockaitis K."/>
            <person name="Colbourne J."/>
            <person name="Pfrender M."/>
        </authorList>
    </citation>
    <scope>NUCLEOTIDE SEQUENCE [LARGE SCALE GENOMIC DNA]</scope>
    <source>
        <strain evidence="8 9">Xinb3</strain>
        <tissue evidence="8">Complete organism</tissue>
    </source>
</reference>
<feature type="chain" id="PRO_5007832434" description="Ferritin" evidence="6">
    <location>
        <begin position="23"/>
        <end position="230"/>
    </location>
</feature>
<dbReference type="AlphaFoldDB" id="A0A162C6Y3"/>
<dbReference type="GO" id="GO:0008198">
    <property type="term" value="F:ferrous iron binding"/>
    <property type="evidence" value="ECO:0007669"/>
    <property type="project" value="TreeGrafter"/>
</dbReference>
<evidence type="ECO:0000256" key="3">
    <source>
        <dbReference type="ARBA" id="ARBA00022723"/>
    </source>
</evidence>
<proteinExistence type="inferred from homology"/>
<dbReference type="GO" id="GO:0006826">
    <property type="term" value="P:iron ion transport"/>
    <property type="evidence" value="ECO:0007669"/>
    <property type="project" value="InterPro"/>
</dbReference>
<keyword evidence="2 5" id="KW-0409">Iron storage</keyword>
<dbReference type="PANTHER" id="PTHR11431:SF51">
    <property type="entry name" value="FERRITIN"/>
    <property type="match status" value="1"/>
</dbReference>
<evidence type="ECO:0000256" key="1">
    <source>
        <dbReference type="ARBA" id="ARBA00007513"/>
    </source>
</evidence>
<name>A0A162C6Y3_9CRUS</name>
<gene>
    <name evidence="8" type="ORF">APZ42_022342</name>
</gene>
<feature type="domain" description="Ferritin-like diiron" evidence="7">
    <location>
        <begin position="56"/>
        <end position="212"/>
    </location>
</feature>
<comment type="similarity">
    <text evidence="1 5">Belongs to the ferritin family.</text>
</comment>
<accession>A0A162C6Y3</accession>
<keyword evidence="9" id="KW-1185">Reference proteome</keyword>
<dbReference type="Proteomes" id="UP000076858">
    <property type="component" value="Unassembled WGS sequence"/>
</dbReference>
<dbReference type="InterPro" id="IPR009040">
    <property type="entry name" value="Ferritin-like_diiron"/>
</dbReference>
<dbReference type="Pfam" id="PF00210">
    <property type="entry name" value="Ferritin"/>
    <property type="match status" value="1"/>
</dbReference>
<dbReference type="InterPro" id="IPR008331">
    <property type="entry name" value="Ferritin_DPS_dom"/>
</dbReference>
<keyword evidence="6" id="KW-0732">Signal</keyword>
<comment type="caution">
    <text evidence="8">The sequence shown here is derived from an EMBL/GenBank/DDBJ whole genome shotgun (WGS) entry which is preliminary data.</text>
</comment>
<evidence type="ECO:0000313" key="8">
    <source>
        <dbReference type="EMBL" id="KZS12272.1"/>
    </source>
</evidence>
<sequence length="230" mass="25703">MFMSQIAVILVALFGCANLVHAGKCSDHLLSLSADGWSDGYESASQYDFSACTAVFSTFERHLPQVHNLINEHIAQSFVYSIMSSHFDTDAENRLGFAKYLDHLADTMWHDAIALVKYTGKRGSSVAPILDDENTGLRLSANLNDGIKPWTEIEALALIQDHHHNLASKIHHLHGNTRDTSFSHFLENQFTSQHVERIRELAGHMTNLVPMYQETSGSDLALYLFDQSLA</sequence>
<protein>
    <recommendedName>
        <fullName evidence="5">Ferritin</fullName>
    </recommendedName>
</protein>
<dbReference type="InterPro" id="IPR012347">
    <property type="entry name" value="Ferritin-like"/>
</dbReference>
<evidence type="ECO:0000259" key="7">
    <source>
        <dbReference type="PROSITE" id="PS50905"/>
    </source>
</evidence>
<dbReference type="GO" id="GO:0008199">
    <property type="term" value="F:ferric iron binding"/>
    <property type="evidence" value="ECO:0007669"/>
    <property type="project" value="InterPro"/>
</dbReference>
<evidence type="ECO:0000256" key="5">
    <source>
        <dbReference type="RuleBase" id="RU361145"/>
    </source>
</evidence>
<dbReference type="EMBL" id="LRGB01001361">
    <property type="protein sequence ID" value="KZS12272.1"/>
    <property type="molecule type" value="Genomic_DNA"/>
</dbReference>
<dbReference type="OrthoDB" id="6332750at2759"/>
<dbReference type="Gene3D" id="1.20.1260.10">
    <property type="match status" value="1"/>
</dbReference>
<evidence type="ECO:0000256" key="6">
    <source>
        <dbReference type="SAM" id="SignalP"/>
    </source>
</evidence>
<dbReference type="PANTHER" id="PTHR11431">
    <property type="entry name" value="FERRITIN"/>
    <property type="match status" value="1"/>
</dbReference>
<dbReference type="GO" id="GO:0006879">
    <property type="term" value="P:intracellular iron ion homeostasis"/>
    <property type="evidence" value="ECO:0007669"/>
    <property type="project" value="UniProtKB-KW"/>
</dbReference>
<dbReference type="GO" id="GO:0005737">
    <property type="term" value="C:cytoplasm"/>
    <property type="evidence" value="ECO:0007669"/>
    <property type="project" value="TreeGrafter"/>
</dbReference>
<dbReference type="InterPro" id="IPR009078">
    <property type="entry name" value="Ferritin-like_SF"/>
</dbReference>
<feature type="signal peptide" evidence="6">
    <location>
        <begin position="1"/>
        <end position="22"/>
    </location>
</feature>
<dbReference type="InterPro" id="IPR001519">
    <property type="entry name" value="Ferritin"/>
</dbReference>